<organism evidence="2">
    <name type="scientific">Noctiluca scintillans</name>
    <name type="common">Sea sparkle</name>
    <name type="synonym">Red tide dinoflagellate</name>
    <dbReference type="NCBI Taxonomy" id="2966"/>
    <lineage>
        <taxon>Eukaryota</taxon>
        <taxon>Sar</taxon>
        <taxon>Alveolata</taxon>
        <taxon>Dinophyceae</taxon>
        <taxon>Noctilucales</taxon>
        <taxon>Noctilucaceae</taxon>
        <taxon>Noctiluca</taxon>
    </lineage>
</organism>
<proteinExistence type="predicted"/>
<feature type="compositionally biased region" description="Basic residues" evidence="1">
    <location>
        <begin position="301"/>
        <end position="340"/>
    </location>
</feature>
<accession>A0A7S1F0D1</accession>
<protein>
    <submittedName>
        <fullName evidence="2">Uncharacterized protein</fullName>
    </submittedName>
</protein>
<reference evidence="2" key="1">
    <citation type="submission" date="2021-01" db="EMBL/GenBank/DDBJ databases">
        <authorList>
            <person name="Corre E."/>
            <person name="Pelletier E."/>
            <person name="Niang G."/>
            <person name="Scheremetjew M."/>
            <person name="Finn R."/>
            <person name="Kale V."/>
            <person name="Holt S."/>
            <person name="Cochrane G."/>
            <person name="Meng A."/>
            <person name="Brown T."/>
            <person name="Cohen L."/>
        </authorList>
    </citation>
    <scope>NUCLEOTIDE SEQUENCE</scope>
</reference>
<feature type="region of interest" description="Disordered" evidence="1">
    <location>
        <begin position="248"/>
        <end position="340"/>
    </location>
</feature>
<evidence type="ECO:0000313" key="2">
    <source>
        <dbReference type="EMBL" id="CAD8834974.1"/>
    </source>
</evidence>
<feature type="compositionally biased region" description="Low complexity" evidence="1">
    <location>
        <begin position="289"/>
        <end position="300"/>
    </location>
</feature>
<feature type="compositionally biased region" description="Basic residues" evidence="1">
    <location>
        <begin position="268"/>
        <end position="288"/>
    </location>
</feature>
<sequence>MSPEGVPTPVEVDKFLAENDVDEGAAGDLRSCPGEIQRIVLSRGDLSSARNASAALIARIRDARTSLSSGNAPHGGSYGVSDPSVEAFLNANNVDESAAASLRSSPPDIQRTVLARGDLVGTRNPSSALLSRIRDAKAHPPQPNLPHPPVGPGHVPGMPPGYGYLYPGYPYAPGGGMGYAYYGHGYGMGAYGYGQPYPYGPPPGTGHGPKSGDDGDRDRGAVGYSPYYAGYGGAYPMGGYAPPGTYPPYQAANIPPPTTGSSGDRGAKPPKGRSRSRSRSRSMSRSKSKSSPSSSSSSSTRSRRRGRRARHGKVQQRSKSRHGRRRSRDKSRSRKRGRAK</sequence>
<dbReference type="EMBL" id="HBFQ01013432">
    <property type="protein sequence ID" value="CAD8834974.1"/>
    <property type="molecule type" value="Transcribed_RNA"/>
</dbReference>
<feature type="compositionally biased region" description="Basic and acidic residues" evidence="1">
    <location>
        <begin position="210"/>
        <end position="220"/>
    </location>
</feature>
<dbReference type="AlphaFoldDB" id="A0A7S1F0D1"/>
<name>A0A7S1F0D1_NOCSC</name>
<feature type="region of interest" description="Disordered" evidence="1">
    <location>
        <begin position="202"/>
        <end position="221"/>
    </location>
</feature>
<gene>
    <name evidence="2" type="ORF">NSCI0253_LOCUS9322</name>
</gene>
<evidence type="ECO:0000256" key="1">
    <source>
        <dbReference type="SAM" id="MobiDB-lite"/>
    </source>
</evidence>